<dbReference type="AlphaFoldDB" id="A0A7J9BSV7"/>
<gene>
    <name evidence="2" type="ORF">Gogos_012441</name>
</gene>
<feature type="region of interest" description="Disordered" evidence="1">
    <location>
        <begin position="1"/>
        <end position="298"/>
    </location>
</feature>
<sequence length="429" mass="46318">MAATVSSPWGKPGAWAVDAEENEAEDERQQSGAGPSTEKLGDFPSLATALTTTKAKKKKGQTLSLAEFASKPSEPTRLTREDLLALPTGPRQRSAEELDRNRLGGGFKSYGSNRYGSDGDDSSSNSRWGSSWGLNKDRETAPSRADEIDDWASAKKSTSVANGFGGGFERRGRGGGGGGGFSNSQSKADEVDSWAANKNYKSAAEAPPRRFGGGFERSSFDSTQARDSPRDLDNWGKKNDESVSSAGSGGVRPKLVLQPRKAPQTEKGKKDATPADKPKGANPFGEARPREEVLKEKGKDWKEIDEKMEAAKIKETSAVAEKGGKGSFGNERVPVERSWRKNDMNLVGLYMNCLYAASESAEAANQPQRLVRMNLVGLYMNCLYAASESVEAANQPQRLEHAFFSMNLIGLYMNFLYAAAESVESANQP</sequence>
<feature type="compositionally biased region" description="Low complexity" evidence="1">
    <location>
        <begin position="109"/>
        <end position="133"/>
    </location>
</feature>
<proteinExistence type="predicted"/>
<comment type="caution">
    <text evidence="2">The sequence shown here is derived from an EMBL/GenBank/DDBJ whole genome shotgun (WGS) entry which is preliminary data.</text>
</comment>
<organism evidence="2 3">
    <name type="scientific">Gossypium gossypioides</name>
    <name type="common">Mexican cotton</name>
    <name type="synonym">Selera gossypioides</name>
    <dbReference type="NCBI Taxonomy" id="34282"/>
    <lineage>
        <taxon>Eukaryota</taxon>
        <taxon>Viridiplantae</taxon>
        <taxon>Streptophyta</taxon>
        <taxon>Embryophyta</taxon>
        <taxon>Tracheophyta</taxon>
        <taxon>Spermatophyta</taxon>
        <taxon>Magnoliopsida</taxon>
        <taxon>eudicotyledons</taxon>
        <taxon>Gunneridae</taxon>
        <taxon>Pentapetalae</taxon>
        <taxon>rosids</taxon>
        <taxon>malvids</taxon>
        <taxon>Malvales</taxon>
        <taxon>Malvaceae</taxon>
        <taxon>Malvoideae</taxon>
        <taxon>Gossypium</taxon>
    </lineage>
</organism>
<dbReference type="GO" id="GO:0003743">
    <property type="term" value="F:translation initiation factor activity"/>
    <property type="evidence" value="ECO:0007669"/>
    <property type="project" value="InterPro"/>
</dbReference>
<feature type="compositionally biased region" description="Basic and acidic residues" evidence="1">
    <location>
        <begin position="227"/>
        <end position="241"/>
    </location>
</feature>
<protein>
    <submittedName>
        <fullName evidence="2">Uncharacterized protein</fullName>
    </submittedName>
</protein>
<evidence type="ECO:0000256" key="1">
    <source>
        <dbReference type="SAM" id="MobiDB-lite"/>
    </source>
</evidence>
<accession>A0A7J9BSV7</accession>
<dbReference type="Proteomes" id="UP000593579">
    <property type="component" value="Unassembled WGS sequence"/>
</dbReference>
<dbReference type="OrthoDB" id="48651at2759"/>
<evidence type="ECO:0000313" key="2">
    <source>
        <dbReference type="EMBL" id="MBA0739145.1"/>
    </source>
</evidence>
<feature type="compositionally biased region" description="Basic and acidic residues" evidence="1">
    <location>
        <begin position="93"/>
        <end position="102"/>
    </location>
</feature>
<dbReference type="GO" id="GO:0003729">
    <property type="term" value="F:mRNA binding"/>
    <property type="evidence" value="ECO:0007669"/>
    <property type="project" value="TreeGrafter"/>
</dbReference>
<evidence type="ECO:0000313" key="3">
    <source>
        <dbReference type="Proteomes" id="UP000593579"/>
    </source>
</evidence>
<dbReference type="PANTHER" id="PTHR32091">
    <property type="entry name" value="EUKARYOTIC TRANSLATION INITIATION FACTOR 4B"/>
    <property type="match status" value="1"/>
</dbReference>
<reference evidence="2 3" key="1">
    <citation type="journal article" date="2019" name="Genome Biol. Evol.">
        <title>Insights into the evolution of the New World diploid cottons (Gossypium, subgenus Houzingenia) based on genome sequencing.</title>
        <authorList>
            <person name="Grover C.E."/>
            <person name="Arick M.A. 2nd"/>
            <person name="Thrash A."/>
            <person name="Conover J.L."/>
            <person name="Sanders W.S."/>
            <person name="Peterson D.G."/>
            <person name="Frelichowski J.E."/>
            <person name="Scheffler J.A."/>
            <person name="Scheffler B.E."/>
            <person name="Wendel J.F."/>
        </authorList>
    </citation>
    <scope>NUCLEOTIDE SEQUENCE [LARGE SCALE GENOMIC DNA]</scope>
    <source>
        <strain evidence="2">5</strain>
        <tissue evidence="2">Leaf</tissue>
    </source>
</reference>
<keyword evidence="3" id="KW-1185">Reference proteome</keyword>
<dbReference type="PANTHER" id="PTHR32091:SF17">
    <property type="entry name" value="EUKARYOTIC TRANSLATION INITIATION FACTOR 4B3"/>
    <property type="match status" value="1"/>
</dbReference>
<dbReference type="InterPro" id="IPR010433">
    <property type="entry name" value="EIF-4B_pln"/>
</dbReference>
<name>A0A7J9BSV7_GOSGO</name>
<feature type="compositionally biased region" description="Basic and acidic residues" evidence="1">
    <location>
        <begin position="263"/>
        <end position="279"/>
    </location>
</feature>
<dbReference type="EMBL" id="JABEZY010000005">
    <property type="protein sequence ID" value="MBA0739145.1"/>
    <property type="molecule type" value="Genomic_DNA"/>
</dbReference>
<feature type="compositionally biased region" description="Basic and acidic residues" evidence="1">
    <location>
        <begin position="287"/>
        <end position="298"/>
    </location>
</feature>
<dbReference type="Pfam" id="PF06273">
    <property type="entry name" value="eIF-4B"/>
    <property type="match status" value="1"/>
</dbReference>
<feature type="compositionally biased region" description="Basic and acidic residues" evidence="1">
    <location>
        <begin position="135"/>
        <end position="146"/>
    </location>
</feature>